<evidence type="ECO:0000256" key="1">
    <source>
        <dbReference type="SAM" id="MobiDB-lite"/>
    </source>
</evidence>
<accession>A0A820N0Z4</accession>
<dbReference type="Proteomes" id="UP000663862">
    <property type="component" value="Unassembled WGS sequence"/>
</dbReference>
<reference evidence="2" key="1">
    <citation type="submission" date="2021-02" db="EMBL/GenBank/DDBJ databases">
        <authorList>
            <person name="Nowell W R."/>
        </authorList>
    </citation>
    <scope>NUCLEOTIDE SEQUENCE</scope>
</reference>
<gene>
    <name evidence="2" type="ORF">TSG867_LOCUS11735</name>
</gene>
<evidence type="ECO:0000313" key="3">
    <source>
        <dbReference type="Proteomes" id="UP000663862"/>
    </source>
</evidence>
<name>A0A820N0Z4_9BILA</name>
<feature type="compositionally biased region" description="Polar residues" evidence="1">
    <location>
        <begin position="130"/>
        <end position="150"/>
    </location>
</feature>
<feature type="region of interest" description="Disordered" evidence="1">
    <location>
        <begin position="130"/>
        <end position="152"/>
    </location>
</feature>
<comment type="caution">
    <text evidence="2">The sequence shown here is derived from an EMBL/GenBank/DDBJ whole genome shotgun (WGS) entry which is preliminary data.</text>
</comment>
<evidence type="ECO:0000313" key="2">
    <source>
        <dbReference type="EMBL" id="CAF4383160.1"/>
    </source>
</evidence>
<dbReference type="AlphaFoldDB" id="A0A820N0Z4"/>
<organism evidence="2 3">
    <name type="scientific">Rotaria socialis</name>
    <dbReference type="NCBI Taxonomy" id="392032"/>
    <lineage>
        <taxon>Eukaryota</taxon>
        <taxon>Metazoa</taxon>
        <taxon>Spiralia</taxon>
        <taxon>Gnathifera</taxon>
        <taxon>Rotifera</taxon>
        <taxon>Eurotatoria</taxon>
        <taxon>Bdelloidea</taxon>
        <taxon>Philodinida</taxon>
        <taxon>Philodinidae</taxon>
        <taxon>Rotaria</taxon>
    </lineage>
</organism>
<dbReference type="EMBL" id="CAJOBQ010000572">
    <property type="protein sequence ID" value="CAF4383160.1"/>
    <property type="molecule type" value="Genomic_DNA"/>
</dbReference>
<sequence length="191" mass="21440">MECGVFYLKNTAKNISGVPLSTDLMWVFNDHKDIHSDEENESEGVSGWLIHISIGCESDVSAFFESNFGNRHLGHFVILCLKNKVSFCTLTAEAENLIPISDNQQQQIEFHGLLAVVDIQETTSNQAIHENSADSNILTPRSNSQVNQSDTESHRILWSPTIRRYPIGFLAEESMPNPTVVFPMISDCRNQ</sequence>
<protein>
    <submittedName>
        <fullName evidence="2">Uncharacterized protein</fullName>
    </submittedName>
</protein>
<proteinExistence type="predicted"/>